<feature type="compositionally biased region" description="Acidic residues" evidence="1">
    <location>
        <begin position="15"/>
        <end position="27"/>
    </location>
</feature>
<protein>
    <recommendedName>
        <fullName evidence="2">C2H2-type domain-containing protein</fullName>
    </recommendedName>
</protein>
<feature type="region of interest" description="Disordered" evidence="1">
    <location>
        <begin position="1"/>
        <end position="107"/>
    </location>
</feature>
<feature type="compositionally biased region" description="Basic and acidic residues" evidence="1">
    <location>
        <begin position="1"/>
        <end position="11"/>
    </location>
</feature>
<sequence length="386" mass="44251">MEEGDQFHDEGAEQYQDDENCGDENQEYDGGQQHQKPIGPPKKFRNNYRNDRYNNAYGNYSGGYGPSGGGFGRNFRPQRNFGSRGPFPMPGGPPMYYQGPPPGPPGPPPPGHFMWGRGFGPGGPPNRRQPMDDKTIKYLLRCGVSKEHVKNLPRDLLQLIEPEYCGLCAQDFDSFALSRLHYISKNHLKNQKKWLTQQSEIGFRRAREVPLKARELYCELCDVHITSKNHSDSHYAGKPHRAIVEGRKNPRNPFLLQPGMEDRLDQLIRREKKCLKVVEDEEIPEKDTKAVQPDLYCEICKISVTCSEQLTMHLNGKRHLTKEKQHILKMMKTGGDNNQTQEKQNEECSTEVNDDTAEGEVEGEDSYDWGHGEEQWEETKEENKEE</sequence>
<dbReference type="PROSITE" id="PS00028">
    <property type="entry name" value="ZINC_FINGER_C2H2_1"/>
    <property type="match status" value="1"/>
</dbReference>
<feature type="compositionally biased region" description="Pro residues" evidence="1">
    <location>
        <begin position="87"/>
        <end position="107"/>
    </location>
</feature>
<proteinExistence type="predicted"/>
<feature type="domain" description="C2H2-type" evidence="2">
    <location>
        <begin position="297"/>
        <end position="319"/>
    </location>
</feature>
<dbReference type="InterPro" id="IPR003604">
    <property type="entry name" value="Matrin/U1-like-C_Znf_C2H2"/>
</dbReference>
<feature type="region of interest" description="Disordered" evidence="1">
    <location>
        <begin position="333"/>
        <end position="386"/>
    </location>
</feature>
<dbReference type="AlphaFoldDB" id="A0AAU9UMM3"/>
<keyword evidence="4" id="KW-1185">Reference proteome</keyword>
<dbReference type="SMART" id="SM00451">
    <property type="entry name" value="ZnF_U1"/>
    <property type="match status" value="3"/>
</dbReference>
<dbReference type="Gene3D" id="3.30.160.60">
    <property type="entry name" value="Classic Zinc Finger"/>
    <property type="match status" value="3"/>
</dbReference>
<feature type="compositionally biased region" description="Gly residues" evidence="1">
    <location>
        <begin position="60"/>
        <end position="72"/>
    </location>
</feature>
<evidence type="ECO:0000256" key="1">
    <source>
        <dbReference type="SAM" id="MobiDB-lite"/>
    </source>
</evidence>
<gene>
    <name evidence="3" type="ORF">EEDITHA_LOCUS14840</name>
</gene>
<name>A0AAU9UMM3_EUPED</name>
<accession>A0AAU9UMM3</accession>
<reference evidence="3" key="1">
    <citation type="submission" date="2022-03" db="EMBL/GenBank/DDBJ databases">
        <authorList>
            <person name="Tunstrom K."/>
        </authorList>
    </citation>
    <scope>NUCLEOTIDE SEQUENCE</scope>
</reference>
<evidence type="ECO:0000259" key="2">
    <source>
        <dbReference type="PROSITE" id="PS00028"/>
    </source>
</evidence>
<dbReference type="GO" id="GO:0008270">
    <property type="term" value="F:zinc ion binding"/>
    <property type="evidence" value="ECO:0007669"/>
    <property type="project" value="InterPro"/>
</dbReference>
<comment type="caution">
    <text evidence="3">The sequence shown here is derived from an EMBL/GenBank/DDBJ whole genome shotgun (WGS) entry which is preliminary data.</text>
</comment>
<dbReference type="GO" id="GO:0003676">
    <property type="term" value="F:nucleic acid binding"/>
    <property type="evidence" value="ECO:0007669"/>
    <property type="project" value="InterPro"/>
</dbReference>
<evidence type="ECO:0000313" key="4">
    <source>
        <dbReference type="Proteomes" id="UP001153954"/>
    </source>
</evidence>
<evidence type="ECO:0000313" key="3">
    <source>
        <dbReference type="EMBL" id="CAH2099914.1"/>
    </source>
</evidence>
<feature type="compositionally biased region" description="Basic and acidic residues" evidence="1">
    <location>
        <begin position="368"/>
        <end position="386"/>
    </location>
</feature>
<dbReference type="Pfam" id="PF12874">
    <property type="entry name" value="zf-met"/>
    <property type="match status" value="2"/>
</dbReference>
<feature type="compositionally biased region" description="Acidic residues" evidence="1">
    <location>
        <begin position="348"/>
        <end position="367"/>
    </location>
</feature>
<dbReference type="InterPro" id="IPR036236">
    <property type="entry name" value="Znf_C2H2_sf"/>
</dbReference>
<dbReference type="SUPFAM" id="SSF57667">
    <property type="entry name" value="beta-beta-alpha zinc fingers"/>
    <property type="match status" value="3"/>
</dbReference>
<dbReference type="PANTHER" id="PTHR46786:SF1">
    <property type="entry name" value="ZINC FINGER MATRIN-TYPE PROTEIN 3"/>
    <property type="match status" value="1"/>
</dbReference>
<dbReference type="InterPro" id="IPR013087">
    <property type="entry name" value="Znf_C2H2_type"/>
</dbReference>
<dbReference type="EMBL" id="CAKOGL010000022">
    <property type="protein sequence ID" value="CAH2099914.1"/>
    <property type="molecule type" value="Genomic_DNA"/>
</dbReference>
<organism evidence="3 4">
    <name type="scientific">Euphydryas editha</name>
    <name type="common">Edith's checkerspot</name>
    <dbReference type="NCBI Taxonomy" id="104508"/>
    <lineage>
        <taxon>Eukaryota</taxon>
        <taxon>Metazoa</taxon>
        <taxon>Ecdysozoa</taxon>
        <taxon>Arthropoda</taxon>
        <taxon>Hexapoda</taxon>
        <taxon>Insecta</taxon>
        <taxon>Pterygota</taxon>
        <taxon>Neoptera</taxon>
        <taxon>Endopterygota</taxon>
        <taxon>Lepidoptera</taxon>
        <taxon>Glossata</taxon>
        <taxon>Ditrysia</taxon>
        <taxon>Papilionoidea</taxon>
        <taxon>Nymphalidae</taxon>
        <taxon>Nymphalinae</taxon>
        <taxon>Euphydryas</taxon>
    </lineage>
</organism>
<dbReference type="InterPro" id="IPR052644">
    <property type="entry name" value="ZMAT3"/>
</dbReference>
<dbReference type="PANTHER" id="PTHR46786">
    <property type="entry name" value="ZINC FINGER MATRIN-TYPE PROTEIN 3"/>
    <property type="match status" value="1"/>
</dbReference>
<dbReference type="Proteomes" id="UP001153954">
    <property type="component" value="Unassembled WGS sequence"/>
</dbReference>